<dbReference type="SUPFAM" id="SSF53335">
    <property type="entry name" value="S-adenosyl-L-methionine-dependent methyltransferases"/>
    <property type="match status" value="1"/>
</dbReference>
<evidence type="ECO:0000313" key="1">
    <source>
        <dbReference type="EMBL" id="QIS23366.1"/>
    </source>
</evidence>
<dbReference type="InterPro" id="IPR029063">
    <property type="entry name" value="SAM-dependent_MTases_sf"/>
</dbReference>
<organism evidence="1 2">
    <name type="scientific">Nocardia terpenica</name>
    <dbReference type="NCBI Taxonomy" id="455432"/>
    <lineage>
        <taxon>Bacteria</taxon>
        <taxon>Bacillati</taxon>
        <taxon>Actinomycetota</taxon>
        <taxon>Actinomycetes</taxon>
        <taxon>Mycobacteriales</taxon>
        <taxon>Nocardiaceae</taxon>
        <taxon>Nocardia</taxon>
    </lineage>
</organism>
<evidence type="ECO:0008006" key="3">
    <source>
        <dbReference type="Google" id="ProtNLM"/>
    </source>
</evidence>
<name>A0A6G9ZE24_9NOCA</name>
<dbReference type="PANTHER" id="PTHR39290">
    <property type="entry name" value="C3H1-TYPE DOMAIN-CONTAINING PROTEIN-RELATED"/>
    <property type="match status" value="1"/>
</dbReference>
<dbReference type="PANTHER" id="PTHR39290:SF6">
    <property type="entry name" value="S-ADENOSYL-L-METHIONINE-DEPENDENT METHYLTRANSFERASES SUPERFAMILY PROTEIN"/>
    <property type="match status" value="1"/>
</dbReference>
<dbReference type="AlphaFoldDB" id="A0A6G9ZE24"/>
<dbReference type="RefSeq" id="WP_167490706.1">
    <property type="nucleotide sequence ID" value="NZ_CP046173.1"/>
</dbReference>
<dbReference type="EMBL" id="CP046173">
    <property type="protein sequence ID" value="QIS23366.1"/>
    <property type="molecule type" value="Genomic_DNA"/>
</dbReference>
<gene>
    <name evidence="1" type="ORF">F6W96_38555</name>
</gene>
<proteinExistence type="predicted"/>
<dbReference type="Proteomes" id="UP000500953">
    <property type="component" value="Chromosome"/>
</dbReference>
<accession>A0A6G9ZE24</accession>
<reference evidence="1 2" key="1">
    <citation type="journal article" date="2019" name="ACS Chem. Biol.">
        <title>Identification and Mobilization of a Cryptic Antibiotic Biosynthesis Gene Locus from a Human-Pathogenic Nocardia Isolate.</title>
        <authorList>
            <person name="Herisse M."/>
            <person name="Ishida K."/>
            <person name="Porter J.L."/>
            <person name="Howden B."/>
            <person name="Hertweck C."/>
            <person name="Stinear T.P."/>
            <person name="Pidot S.J."/>
        </authorList>
    </citation>
    <scope>NUCLEOTIDE SEQUENCE [LARGE SCALE GENOMIC DNA]</scope>
    <source>
        <strain evidence="1 2">AUSMDU00012715</strain>
    </source>
</reference>
<sequence>MSDTPIDVSDGRVPLATVLPDDEPDLTDNPYWQIVRWMLRGAADPVTGEPTITWPPEDLGFPSREDLVHWFAWAIPSPWELRWLTRALDGRPLLEIGAGTGYWVWQLGQLGHDVLAYDVEPGKNEYGLLPYWYPIQEGGPGNAADHADRALILCWPPYSEDDSTCMAAESLNAYRGTTLVYIGEWRGCCAGPRFFDLVERKWKKDPRPAPPAINFNGIYSHVNLFHRQ</sequence>
<protein>
    <recommendedName>
        <fullName evidence="3">SAM-dependent methyltransferase</fullName>
    </recommendedName>
</protein>
<evidence type="ECO:0000313" key="2">
    <source>
        <dbReference type="Proteomes" id="UP000500953"/>
    </source>
</evidence>